<dbReference type="AlphaFoldDB" id="A0A0W0WZR5"/>
<dbReference type="Gene3D" id="2.40.30.170">
    <property type="match status" value="1"/>
</dbReference>
<dbReference type="Gene3D" id="2.40.50.100">
    <property type="match status" value="1"/>
</dbReference>
<dbReference type="PANTHER" id="PTHR30469">
    <property type="entry name" value="MULTIDRUG RESISTANCE PROTEIN MDTA"/>
    <property type="match status" value="1"/>
</dbReference>
<reference evidence="4 5" key="1">
    <citation type="submission" date="2015-11" db="EMBL/GenBank/DDBJ databases">
        <title>Genomic analysis of 38 Legionella species identifies large and diverse effector repertoires.</title>
        <authorList>
            <person name="Burstein D."/>
            <person name="Amaro F."/>
            <person name="Zusman T."/>
            <person name="Lifshitz Z."/>
            <person name="Cohen O."/>
            <person name="Gilbert J.A."/>
            <person name="Pupko T."/>
            <person name="Shuman H.A."/>
            <person name="Segal G."/>
        </authorList>
    </citation>
    <scope>NUCLEOTIDE SEQUENCE [LARGE SCALE GENOMIC DNA]</scope>
    <source>
        <strain evidence="4 5">Oak Ridge-10</strain>
    </source>
</reference>
<sequence length="423" mass="46685">MNKMKKRMIVMIIALSVVFGGIMSFNLFKAYMMKRFFAHYEPPAVTVSSVTAVERSWEPAIAAVGNFVAMNGVDVNSEASGNVVAIHFDSGQFVAKDKPLIDIDDTVDQATLKFNQSELTLQQINFKRQEDLFKRGATPISSLDAAKAKLVQAQADVEKTEAIIRQKHIAAPFSGQLGIRQVNLGQYITPGQTSIVTLQSMDPLFLEFYLPENLLKRLHLNQKITLSVEQSPGLLFEGKITAINSKVDINTHNILVQATVPNCPVKALTNPLHSSLITAKKQKYDNKLLITCDSNLNISNKVVEFNFIPGMFAAIEVEQPKIPNVVVLPTTAISYSLYGNSVYVIKKDEESTKDQDGKDILRVKRVFVTTGDQQGNYTVIKSGVKAGDMVVSSGELKLQNDTRVVINNDVVLKDTMDLSTLSE</sequence>
<dbReference type="Pfam" id="PF25954">
    <property type="entry name" value="Beta-barrel_RND_2"/>
    <property type="match status" value="1"/>
</dbReference>
<organism evidence="4 5">
    <name type="scientific">Legionella oakridgensis</name>
    <dbReference type="NCBI Taxonomy" id="29423"/>
    <lineage>
        <taxon>Bacteria</taxon>
        <taxon>Pseudomonadati</taxon>
        <taxon>Pseudomonadota</taxon>
        <taxon>Gammaproteobacteria</taxon>
        <taxon>Legionellales</taxon>
        <taxon>Legionellaceae</taxon>
        <taxon>Legionella</taxon>
    </lineage>
</organism>
<proteinExistence type="inferred from homology"/>
<comment type="caution">
    <text evidence="4">The sequence shown here is derived from an EMBL/GenBank/DDBJ whole genome shotgun (WGS) entry which is preliminary data.</text>
</comment>
<dbReference type="PANTHER" id="PTHR30469:SF11">
    <property type="entry name" value="BLL4320 PROTEIN"/>
    <property type="match status" value="1"/>
</dbReference>
<evidence type="ECO:0000259" key="3">
    <source>
        <dbReference type="Pfam" id="PF25954"/>
    </source>
</evidence>
<protein>
    <submittedName>
        <fullName evidence="4">Acriflavin resistance protein E</fullName>
    </submittedName>
</protein>
<dbReference type="Pfam" id="PF25917">
    <property type="entry name" value="BSH_RND"/>
    <property type="match status" value="1"/>
</dbReference>
<gene>
    <name evidence="4" type="primary">acrA</name>
    <name evidence="4" type="ORF">Loak_1500</name>
</gene>
<accession>A0A0W0WZR5</accession>
<feature type="domain" description="CusB-like beta-barrel" evidence="3">
    <location>
        <begin position="206"/>
        <end position="262"/>
    </location>
</feature>
<evidence type="ECO:0000313" key="5">
    <source>
        <dbReference type="Proteomes" id="UP000054858"/>
    </source>
</evidence>
<evidence type="ECO:0000259" key="2">
    <source>
        <dbReference type="Pfam" id="PF25917"/>
    </source>
</evidence>
<dbReference type="GO" id="GO:0015562">
    <property type="term" value="F:efflux transmembrane transporter activity"/>
    <property type="evidence" value="ECO:0007669"/>
    <property type="project" value="TreeGrafter"/>
</dbReference>
<comment type="similarity">
    <text evidence="1">Belongs to the membrane fusion protein (MFP) (TC 8.A.1) family.</text>
</comment>
<evidence type="ECO:0000256" key="1">
    <source>
        <dbReference type="ARBA" id="ARBA00009477"/>
    </source>
</evidence>
<evidence type="ECO:0000313" key="4">
    <source>
        <dbReference type="EMBL" id="KTD37824.1"/>
    </source>
</evidence>
<dbReference type="PATRIC" id="fig|29423.5.peg.1574"/>
<dbReference type="InterPro" id="IPR058792">
    <property type="entry name" value="Beta-barrel_RND_2"/>
</dbReference>
<dbReference type="NCBIfam" id="TIGR01730">
    <property type="entry name" value="RND_mfp"/>
    <property type="match status" value="1"/>
</dbReference>
<dbReference type="Proteomes" id="UP000054858">
    <property type="component" value="Unassembled WGS sequence"/>
</dbReference>
<name>A0A0W0WZR5_9GAMM</name>
<dbReference type="EMBL" id="LNYP01000029">
    <property type="protein sequence ID" value="KTD37824.1"/>
    <property type="molecule type" value="Genomic_DNA"/>
</dbReference>
<feature type="domain" description="Multidrug resistance protein MdtA-like barrel-sandwich hybrid" evidence="2">
    <location>
        <begin position="72"/>
        <end position="196"/>
    </location>
</feature>
<dbReference type="Gene3D" id="1.10.287.470">
    <property type="entry name" value="Helix hairpin bin"/>
    <property type="match status" value="1"/>
</dbReference>
<dbReference type="Gene3D" id="2.40.420.20">
    <property type="match status" value="1"/>
</dbReference>
<dbReference type="InterPro" id="IPR006143">
    <property type="entry name" value="RND_pump_MFP"/>
</dbReference>
<dbReference type="InterPro" id="IPR058625">
    <property type="entry name" value="MdtA-like_BSH"/>
</dbReference>
<dbReference type="SUPFAM" id="SSF111369">
    <property type="entry name" value="HlyD-like secretion proteins"/>
    <property type="match status" value="1"/>
</dbReference>
<dbReference type="GO" id="GO:1990281">
    <property type="term" value="C:efflux pump complex"/>
    <property type="evidence" value="ECO:0007669"/>
    <property type="project" value="TreeGrafter"/>
</dbReference>